<feature type="repeat" description="ANK" evidence="10">
    <location>
        <begin position="424"/>
        <end position="456"/>
    </location>
</feature>
<keyword evidence="8" id="KW-0496">Mitochondrion</keyword>
<feature type="repeat" description="ANK" evidence="10">
    <location>
        <begin position="457"/>
        <end position="489"/>
    </location>
</feature>
<name>A0A261XVK1_9FUNG</name>
<keyword evidence="10" id="KW-0040">ANK repeat</keyword>
<evidence type="ECO:0000256" key="1">
    <source>
        <dbReference type="ARBA" id="ARBA00004374"/>
    </source>
</evidence>
<comment type="caution">
    <text evidence="12">The sequence shown here is derived from an EMBL/GenBank/DDBJ whole genome shotgun (WGS) entry which is preliminary data.</text>
</comment>
<evidence type="ECO:0000256" key="2">
    <source>
        <dbReference type="ARBA" id="ARBA00010510"/>
    </source>
</evidence>
<evidence type="ECO:0000313" key="12">
    <source>
        <dbReference type="EMBL" id="OZJ02264.1"/>
    </source>
</evidence>
<keyword evidence="5" id="KW-0812">Transmembrane</keyword>
<accession>A0A261XVK1</accession>
<dbReference type="GO" id="GO:0005741">
    <property type="term" value="C:mitochondrial outer membrane"/>
    <property type="evidence" value="ECO:0007669"/>
    <property type="project" value="UniProtKB-SubCell"/>
</dbReference>
<dbReference type="CDD" id="cd07305">
    <property type="entry name" value="Porin3_Tom40"/>
    <property type="match status" value="1"/>
</dbReference>
<keyword evidence="3" id="KW-0813">Transport</keyword>
<dbReference type="Proteomes" id="UP000242875">
    <property type="component" value="Unassembled WGS sequence"/>
</dbReference>
<gene>
    <name evidence="12" type="ORF">BZG36_04694</name>
</gene>
<keyword evidence="9" id="KW-0472">Membrane</keyword>
<feature type="region of interest" description="Disordered" evidence="11">
    <location>
        <begin position="594"/>
        <end position="651"/>
    </location>
</feature>
<evidence type="ECO:0000313" key="13">
    <source>
        <dbReference type="Proteomes" id="UP000242875"/>
    </source>
</evidence>
<dbReference type="Gene3D" id="1.25.40.20">
    <property type="entry name" value="Ankyrin repeat-containing domain"/>
    <property type="match status" value="1"/>
</dbReference>
<protein>
    <submittedName>
        <fullName evidence="12">Uncharacterized protein</fullName>
    </submittedName>
</protein>
<feature type="compositionally biased region" description="Low complexity" evidence="11">
    <location>
        <begin position="561"/>
        <end position="578"/>
    </location>
</feature>
<dbReference type="InterPro" id="IPR027246">
    <property type="entry name" value="Porin_Euk/Tom40"/>
</dbReference>
<organism evidence="12 13">
    <name type="scientific">Bifiguratus adelaidae</name>
    <dbReference type="NCBI Taxonomy" id="1938954"/>
    <lineage>
        <taxon>Eukaryota</taxon>
        <taxon>Fungi</taxon>
        <taxon>Fungi incertae sedis</taxon>
        <taxon>Mucoromycota</taxon>
        <taxon>Mucoromycotina</taxon>
        <taxon>Endogonomycetes</taxon>
        <taxon>Endogonales</taxon>
        <taxon>Endogonales incertae sedis</taxon>
        <taxon>Bifiguratus</taxon>
    </lineage>
</organism>
<keyword evidence="6" id="KW-1000">Mitochondrion outer membrane</keyword>
<feature type="region of interest" description="Disordered" evidence="11">
    <location>
        <begin position="554"/>
        <end position="578"/>
    </location>
</feature>
<sequence>MASAYSYTKSAEKPHATSFFNPFSWYSRFNEYREYLGLPNPGKFEMLHGEVKNTFLTNYAFDGAQANIIKELSPNFHVQHQFSLGSQVAPPMYNFMAGYITERTQLNGTMDSDTNMNATFKHMWTPRMATKIVTQLTHTPGHSMVQVEQDYVGSDFSANIKAMNPSPIDNTGLLIASYLQSVTPRLALGTELVIQRPTPEMEETAMSYVAKYSGPNYIATAQLQGMGAIQASYFQTINEKVDFGVELNMLLAGPRREAVATVGGKFDFRQATFRGQIDTSGRVSAVLEEKMAPGFSFLISGDLDHMKGQSKFGVGIMFKDPPSVRLRKATVDGNLFAVRRLIAKVDNVQNEDPENGWTTLMYAARYGHAELVRYLLDIQHEEHDLSMDYQGTSVLMVAAEYGHDEVFAIYAQYYPASIHAVNQEGKTVLLVAARKGNNDLINYLLDLGSDVDHTDDEGNTALHYASAWGNIQCMETLVYRGCNVSLKNHSGWTALDYAFSNQVASIFKEIIKHQHSDHKPSFHHHGAVPQRVVRPSISLEALKMTSPIYPVTPSAIQPTHSSPHIASSPPPAASGIIPSSLHQTYTPVMVESSSSSTSLLSGSSPTALTSPTAAVHQSSNLPSTSHVASQNPAGDPRRLSSGHNTLTLNGT</sequence>
<dbReference type="GO" id="GO:0030150">
    <property type="term" value="P:protein import into mitochondrial matrix"/>
    <property type="evidence" value="ECO:0007669"/>
    <property type="project" value="InterPro"/>
</dbReference>
<dbReference type="Pfam" id="PF12796">
    <property type="entry name" value="Ank_2"/>
    <property type="match status" value="2"/>
</dbReference>
<evidence type="ECO:0000256" key="9">
    <source>
        <dbReference type="ARBA" id="ARBA00023136"/>
    </source>
</evidence>
<feature type="compositionally biased region" description="Low complexity" evidence="11">
    <location>
        <begin position="594"/>
        <end position="614"/>
    </location>
</feature>
<dbReference type="AlphaFoldDB" id="A0A261XVK1"/>
<dbReference type="InterPro" id="IPR023614">
    <property type="entry name" value="Porin_dom_sf"/>
</dbReference>
<evidence type="ECO:0000256" key="4">
    <source>
        <dbReference type="ARBA" id="ARBA00022452"/>
    </source>
</evidence>
<feature type="repeat" description="ANK" evidence="10">
    <location>
        <begin position="355"/>
        <end position="377"/>
    </location>
</feature>
<keyword evidence="7" id="KW-0653">Protein transport</keyword>
<dbReference type="PROSITE" id="PS50297">
    <property type="entry name" value="ANK_REP_REGION"/>
    <property type="match status" value="3"/>
</dbReference>
<comment type="similarity">
    <text evidence="2">Belongs to the Tom40 family.</text>
</comment>
<dbReference type="InterPro" id="IPR002110">
    <property type="entry name" value="Ankyrin_rpt"/>
</dbReference>
<reference evidence="12 13" key="1">
    <citation type="journal article" date="2017" name="Mycologia">
        <title>Bifiguratus adelaidae, gen. et sp. nov., a new member of Mucoromycotina in endophytic and soil-dwelling habitats.</title>
        <authorList>
            <person name="Torres-Cruz T.J."/>
            <person name="Billingsley Tobias T.L."/>
            <person name="Almatruk M."/>
            <person name="Hesse C."/>
            <person name="Kuske C.R."/>
            <person name="Desiro A."/>
            <person name="Benucci G.M."/>
            <person name="Bonito G."/>
            <person name="Stajich J.E."/>
            <person name="Dunlap C."/>
            <person name="Arnold A.E."/>
            <person name="Porras-Alfaro A."/>
        </authorList>
    </citation>
    <scope>NUCLEOTIDE SEQUENCE [LARGE SCALE GENOMIC DNA]</scope>
    <source>
        <strain evidence="12 13">AZ0501</strain>
    </source>
</reference>
<proteinExistence type="inferred from homology"/>
<dbReference type="SMART" id="SM00248">
    <property type="entry name" value="ANK"/>
    <property type="match status" value="5"/>
</dbReference>
<comment type="subcellular location">
    <subcellularLocation>
        <location evidence="1">Mitochondrion outer membrane</location>
        <topology evidence="1">Multi-pass membrane protein</topology>
    </subcellularLocation>
</comment>
<dbReference type="GO" id="GO:0008320">
    <property type="term" value="F:protein transmembrane transporter activity"/>
    <property type="evidence" value="ECO:0007669"/>
    <property type="project" value="InterPro"/>
</dbReference>
<keyword evidence="4" id="KW-1134">Transmembrane beta strand</keyword>
<evidence type="ECO:0000256" key="11">
    <source>
        <dbReference type="SAM" id="MobiDB-lite"/>
    </source>
</evidence>
<feature type="compositionally biased region" description="Polar residues" evidence="11">
    <location>
        <begin position="641"/>
        <end position="651"/>
    </location>
</feature>
<dbReference type="PANTHER" id="PTHR10802">
    <property type="entry name" value="MITOCHONDRIAL IMPORT RECEPTOR SUBUNIT TOM40"/>
    <property type="match status" value="1"/>
</dbReference>
<dbReference type="Gene3D" id="2.40.160.10">
    <property type="entry name" value="Porin"/>
    <property type="match status" value="1"/>
</dbReference>
<evidence type="ECO:0000256" key="10">
    <source>
        <dbReference type="PROSITE-ProRule" id="PRU00023"/>
    </source>
</evidence>
<dbReference type="PROSITE" id="PS50088">
    <property type="entry name" value="ANK_REPEAT"/>
    <property type="match status" value="3"/>
</dbReference>
<evidence type="ECO:0000256" key="8">
    <source>
        <dbReference type="ARBA" id="ARBA00023128"/>
    </source>
</evidence>
<dbReference type="Pfam" id="PF01459">
    <property type="entry name" value="Porin_3"/>
    <property type="match status" value="1"/>
</dbReference>
<evidence type="ECO:0000256" key="7">
    <source>
        <dbReference type="ARBA" id="ARBA00022927"/>
    </source>
</evidence>
<evidence type="ECO:0000256" key="6">
    <source>
        <dbReference type="ARBA" id="ARBA00022787"/>
    </source>
</evidence>
<dbReference type="SUPFAM" id="SSF48403">
    <property type="entry name" value="Ankyrin repeat"/>
    <property type="match status" value="1"/>
</dbReference>
<dbReference type="EMBL" id="MVBO01000171">
    <property type="protein sequence ID" value="OZJ02264.1"/>
    <property type="molecule type" value="Genomic_DNA"/>
</dbReference>
<dbReference type="OrthoDB" id="19656at2759"/>
<evidence type="ECO:0000256" key="3">
    <source>
        <dbReference type="ARBA" id="ARBA00022448"/>
    </source>
</evidence>
<evidence type="ECO:0000256" key="5">
    <source>
        <dbReference type="ARBA" id="ARBA00022692"/>
    </source>
</evidence>
<feature type="compositionally biased region" description="Polar residues" evidence="11">
    <location>
        <begin position="615"/>
        <end position="632"/>
    </location>
</feature>
<dbReference type="InterPro" id="IPR037930">
    <property type="entry name" value="Tom40"/>
</dbReference>
<dbReference type="InterPro" id="IPR036770">
    <property type="entry name" value="Ankyrin_rpt-contain_sf"/>
</dbReference>
<keyword evidence="13" id="KW-1185">Reference proteome</keyword>